<dbReference type="EMBL" id="JADNYJ010000054">
    <property type="protein sequence ID" value="KAF8898264.1"/>
    <property type="molecule type" value="Genomic_DNA"/>
</dbReference>
<dbReference type="AlphaFoldDB" id="A0A9P5NM75"/>
<dbReference type="SUPFAM" id="SSF50630">
    <property type="entry name" value="Acid proteases"/>
    <property type="match status" value="1"/>
</dbReference>
<evidence type="ECO:0000256" key="2">
    <source>
        <dbReference type="PIRSR" id="PIRSR601461-1"/>
    </source>
</evidence>
<dbReference type="PROSITE" id="PS51767">
    <property type="entry name" value="PEPTIDASE_A1"/>
    <property type="match status" value="1"/>
</dbReference>
<evidence type="ECO:0000259" key="4">
    <source>
        <dbReference type="PROSITE" id="PS51767"/>
    </source>
</evidence>
<feature type="domain" description="Peptidase A1" evidence="4">
    <location>
        <begin position="31"/>
        <end position="368"/>
    </location>
</feature>
<keyword evidence="5" id="KW-0645">Protease</keyword>
<evidence type="ECO:0000256" key="1">
    <source>
        <dbReference type="ARBA" id="ARBA00007447"/>
    </source>
</evidence>
<comment type="caution">
    <text evidence="5">The sequence shown here is derived from an EMBL/GenBank/DDBJ whole genome shotgun (WGS) entry which is preliminary data.</text>
</comment>
<dbReference type="InterPro" id="IPR021109">
    <property type="entry name" value="Peptidase_aspartic_dom_sf"/>
</dbReference>
<sequence length="378" mass="41038">MKRAIIAGVAALSAASATVLDLKISIRNTYSVVHVNVGTPAVDHALLYDTGSSTLWLVDSTCTTTNCPNFSGFNRTTYNVSASRTGQEYSSVPGSIDYSGGYVSGVLASDIAKVSYTSFKQTFAAITYSTWSTLPADGFLGLASSSIAFPNTTSFFENLMNLHLADQPRFGLYPGSGVSTVANPSPANNGILTFGGSREAEYACGKVKFVDLEVPFQVYKTPLQALTIINKSGNQTKTYNQTWSGDVVVDTGSGSIYVPQDYIEDIYSATPWTFANISHGYRPLCTDFTDDWSVALTLGFPGAEQTYTVTGSMLAVPGYVDDEHCFPPFNYWSSQNIIVGANWLRNFYSVFDYGSFDPEHYNVRIGFAPLKPEYLPKV</sequence>
<name>A0A9P5NM75_GYMJU</name>
<feature type="active site" evidence="2">
    <location>
        <position position="49"/>
    </location>
</feature>
<dbReference type="CDD" id="cd05471">
    <property type="entry name" value="pepsin_like"/>
    <property type="match status" value="1"/>
</dbReference>
<dbReference type="GO" id="GO:0004190">
    <property type="term" value="F:aspartic-type endopeptidase activity"/>
    <property type="evidence" value="ECO:0007669"/>
    <property type="project" value="InterPro"/>
</dbReference>
<evidence type="ECO:0000256" key="3">
    <source>
        <dbReference type="SAM" id="SignalP"/>
    </source>
</evidence>
<dbReference type="Proteomes" id="UP000724874">
    <property type="component" value="Unassembled WGS sequence"/>
</dbReference>
<keyword evidence="5" id="KW-0378">Hydrolase</keyword>
<protein>
    <submittedName>
        <fullName evidence="5">Aspartyl protease</fullName>
    </submittedName>
</protein>
<accession>A0A9P5NM75</accession>
<keyword evidence="6" id="KW-1185">Reference proteome</keyword>
<dbReference type="PRINTS" id="PR00792">
    <property type="entry name" value="PEPSIN"/>
</dbReference>
<evidence type="ECO:0000313" key="5">
    <source>
        <dbReference type="EMBL" id="KAF8898264.1"/>
    </source>
</evidence>
<dbReference type="Pfam" id="PF00026">
    <property type="entry name" value="Asp"/>
    <property type="match status" value="1"/>
</dbReference>
<dbReference type="Gene3D" id="2.40.70.10">
    <property type="entry name" value="Acid Proteases"/>
    <property type="match status" value="2"/>
</dbReference>
<dbReference type="GO" id="GO:0000324">
    <property type="term" value="C:fungal-type vacuole"/>
    <property type="evidence" value="ECO:0007669"/>
    <property type="project" value="TreeGrafter"/>
</dbReference>
<organism evidence="5 6">
    <name type="scientific">Gymnopilus junonius</name>
    <name type="common">Spectacular rustgill mushroom</name>
    <name type="synonym">Gymnopilus spectabilis subsp. junonius</name>
    <dbReference type="NCBI Taxonomy" id="109634"/>
    <lineage>
        <taxon>Eukaryota</taxon>
        <taxon>Fungi</taxon>
        <taxon>Dikarya</taxon>
        <taxon>Basidiomycota</taxon>
        <taxon>Agaricomycotina</taxon>
        <taxon>Agaricomycetes</taxon>
        <taxon>Agaricomycetidae</taxon>
        <taxon>Agaricales</taxon>
        <taxon>Agaricineae</taxon>
        <taxon>Hymenogastraceae</taxon>
        <taxon>Gymnopilus</taxon>
    </lineage>
</organism>
<dbReference type="PANTHER" id="PTHR47966">
    <property type="entry name" value="BETA-SITE APP-CLEAVING ENZYME, ISOFORM A-RELATED"/>
    <property type="match status" value="1"/>
</dbReference>
<dbReference type="GO" id="GO:0006508">
    <property type="term" value="P:proteolysis"/>
    <property type="evidence" value="ECO:0007669"/>
    <property type="project" value="UniProtKB-KW"/>
</dbReference>
<evidence type="ECO:0000313" key="6">
    <source>
        <dbReference type="Proteomes" id="UP000724874"/>
    </source>
</evidence>
<dbReference type="InterPro" id="IPR033121">
    <property type="entry name" value="PEPTIDASE_A1"/>
</dbReference>
<dbReference type="PANTHER" id="PTHR47966:SF68">
    <property type="entry name" value="PEPTIDASE A1 DOMAIN-CONTAINING PROTEIN"/>
    <property type="match status" value="1"/>
</dbReference>
<gene>
    <name evidence="5" type="ORF">CPB84DRAFT_1780749</name>
</gene>
<keyword evidence="3" id="KW-0732">Signal</keyword>
<feature type="active site" evidence="2">
    <location>
        <position position="250"/>
    </location>
</feature>
<proteinExistence type="inferred from homology"/>
<dbReference type="OrthoDB" id="771136at2759"/>
<feature type="signal peptide" evidence="3">
    <location>
        <begin position="1"/>
        <end position="17"/>
    </location>
</feature>
<dbReference type="InterPro" id="IPR034164">
    <property type="entry name" value="Pepsin-like_dom"/>
</dbReference>
<dbReference type="InterPro" id="IPR001461">
    <property type="entry name" value="Aspartic_peptidase_A1"/>
</dbReference>
<comment type="similarity">
    <text evidence="1">Belongs to the peptidase A1 family.</text>
</comment>
<feature type="chain" id="PRO_5040266706" evidence="3">
    <location>
        <begin position="18"/>
        <end position="378"/>
    </location>
</feature>
<reference evidence="5" key="1">
    <citation type="submission" date="2020-11" db="EMBL/GenBank/DDBJ databases">
        <authorList>
            <consortium name="DOE Joint Genome Institute"/>
            <person name="Ahrendt S."/>
            <person name="Riley R."/>
            <person name="Andreopoulos W."/>
            <person name="LaButti K."/>
            <person name="Pangilinan J."/>
            <person name="Ruiz-duenas F.J."/>
            <person name="Barrasa J.M."/>
            <person name="Sanchez-Garcia M."/>
            <person name="Camarero S."/>
            <person name="Miyauchi S."/>
            <person name="Serrano A."/>
            <person name="Linde D."/>
            <person name="Babiker R."/>
            <person name="Drula E."/>
            <person name="Ayuso-Fernandez I."/>
            <person name="Pacheco R."/>
            <person name="Padilla G."/>
            <person name="Ferreira P."/>
            <person name="Barriuso J."/>
            <person name="Kellner H."/>
            <person name="Castanera R."/>
            <person name="Alfaro M."/>
            <person name="Ramirez L."/>
            <person name="Pisabarro A.G."/>
            <person name="Kuo A."/>
            <person name="Tritt A."/>
            <person name="Lipzen A."/>
            <person name="He G."/>
            <person name="Yan M."/>
            <person name="Ng V."/>
            <person name="Cullen D."/>
            <person name="Martin F."/>
            <person name="Rosso M.-N."/>
            <person name="Henrissat B."/>
            <person name="Hibbett D."/>
            <person name="Martinez A.T."/>
            <person name="Grigoriev I.V."/>
        </authorList>
    </citation>
    <scope>NUCLEOTIDE SEQUENCE</scope>
    <source>
        <strain evidence="5">AH 44721</strain>
    </source>
</reference>